<accession>A0A150FZR6</accession>
<feature type="region of interest" description="Disordered" evidence="1">
    <location>
        <begin position="659"/>
        <end position="727"/>
    </location>
</feature>
<feature type="region of interest" description="Disordered" evidence="1">
    <location>
        <begin position="1069"/>
        <end position="1095"/>
    </location>
</feature>
<dbReference type="EMBL" id="LSYV01000103">
    <property type="protein sequence ID" value="KXZ43113.1"/>
    <property type="molecule type" value="Genomic_DNA"/>
</dbReference>
<feature type="compositionally biased region" description="Gly residues" evidence="1">
    <location>
        <begin position="698"/>
        <end position="718"/>
    </location>
</feature>
<feature type="compositionally biased region" description="Low complexity" evidence="1">
    <location>
        <begin position="844"/>
        <end position="853"/>
    </location>
</feature>
<sequence length="1168" mass="116098">MGAPTAQAYKRLVLTELVNAEVNLMLELRDTLLSLSTPKPHTPMLAVASVVTGMAAAAYGPSPAADAALALARQESSSSCGGGRGREPQQPHTGPDQGLEGLRLHPAWVRCPGGGGGSAPPRAGVVLFHRQPLSYRHSRAVALRSLGLLSHLDSAVTLVACSGRVVFQNAASRRYHGRLLGLPPSPDGAASGPVAPDGTPLRRALTAAEVPVPWAGDLASLLQGLRAAHLLQRLFSCELQSLEDSMLAAWASGRHWKRLLHVPPPAGAYGGQAGPYGALPQRVQQGLLWQPPPRAGSVANGGLAMAAGATVDMQGAGVVVGDGTDGLGSAKAAAVAIMKARASEPSPVSPSAARARAQPQSLPPPAGPSGAEMGPPAAEVHQDHIVLGVLEDDADARPSAHGTNDASDGVGEGASEGGGGGGGGAAAGERRSASAAAGAGTGASAQRVALAGPLWRTRSRSRALSPLSPKPAPAQVVASTLASQRSFLGSPSSSRLSLVAHAPAAQLPAAPQSQTQPLAAAQRQQLRGQQQKEELLSGSPDQQPALSLAADAVHFTRLPAGTISVTEPQLGHALFSGLLTPGDGEAGAALLPHGAPAVPAAGSGGGGGVRPALVTSLLQQLRSPRAVLSPSAAASDLREELVARSHSCDVAHLRLNRTARPRTAAPGGGGGDWPFGVSGGGGGGRPAIRRLATRTGLLEGGGGGGGGGDSGGGGGSGGSASLEPQQLQSRLAQDEWMEVTHVARSGSGVLVDATYDAAEHDQPADCAFAYSSYGDDVADGGASTQCASSGGGNTVGAGSAGGPPLPPALPPAGGPSLPSRSRSRGPSPLSPFWSLSPFSAPTHPHVAAAATAPESGHSGYSGASPPGHSGYSGASPPGHSRVSASAGVRSQPQPQPHPASRGAEPAALRLLAGFRRSHPAGEPPRRARRSSADADPASPSGPLAGPELLLLDEVGSAGLPSGGIRDASTGLSGGGAEGPRVETAAAATAAAAGSGRAPASAGGLMQQLRGPRALLMQAVAAAEREELIARSRSCDVAQMRLQRAGPRGRGAGLPGDACGRSAGLPGDGAAADYSGRSASRMPPSKAASSSVGHGWGVGGPDVHHWAPRLTQDGLLEVNDSAGEVDDPLQMSAWRAAMKVSFSRRNLQPALAGCSSSPTAGSPGALPTD</sequence>
<feature type="region of interest" description="Disordered" evidence="1">
    <location>
        <begin position="507"/>
        <end position="542"/>
    </location>
</feature>
<gene>
    <name evidence="2" type="ORF">GPECTOR_102g66</name>
</gene>
<evidence type="ECO:0000313" key="2">
    <source>
        <dbReference type="EMBL" id="KXZ43113.1"/>
    </source>
</evidence>
<feature type="compositionally biased region" description="Low complexity" evidence="1">
    <location>
        <begin position="433"/>
        <end position="445"/>
    </location>
</feature>
<feature type="region of interest" description="Disordered" evidence="1">
    <location>
        <begin position="1148"/>
        <end position="1168"/>
    </location>
</feature>
<keyword evidence="3" id="KW-1185">Reference proteome</keyword>
<reference evidence="3" key="1">
    <citation type="journal article" date="2016" name="Nat. Commun.">
        <title>The Gonium pectorale genome demonstrates co-option of cell cycle regulation during the evolution of multicellularity.</title>
        <authorList>
            <person name="Hanschen E.R."/>
            <person name="Marriage T.N."/>
            <person name="Ferris P.J."/>
            <person name="Hamaji T."/>
            <person name="Toyoda A."/>
            <person name="Fujiyama A."/>
            <person name="Neme R."/>
            <person name="Noguchi H."/>
            <person name="Minakuchi Y."/>
            <person name="Suzuki M."/>
            <person name="Kawai-Toyooka H."/>
            <person name="Smith D.R."/>
            <person name="Sparks H."/>
            <person name="Anderson J."/>
            <person name="Bakaric R."/>
            <person name="Luria V."/>
            <person name="Karger A."/>
            <person name="Kirschner M.W."/>
            <person name="Durand P.M."/>
            <person name="Michod R.E."/>
            <person name="Nozaki H."/>
            <person name="Olson B.J."/>
        </authorList>
    </citation>
    <scope>NUCLEOTIDE SEQUENCE [LARGE SCALE GENOMIC DNA]</scope>
    <source>
        <strain evidence="3">NIES-2863</strain>
    </source>
</reference>
<dbReference type="AlphaFoldDB" id="A0A150FZR6"/>
<feature type="region of interest" description="Disordered" evidence="1">
    <location>
        <begin position="794"/>
        <end position="828"/>
    </location>
</feature>
<feature type="compositionally biased region" description="Low complexity" evidence="1">
    <location>
        <begin position="507"/>
        <end position="529"/>
    </location>
</feature>
<feature type="compositionally biased region" description="Low complexity" evidence="1">
    <location>
        <begin position="814"/>
        <end position="828"/>
    </location>
</feature>
<feature type="compositionally biased region" description="Low complexity" evidence="1">
    <location>
        <begin position="343"/>
        <end position="360"/>
    </location>
</feature>
<feature type="region of interest" description="Disordered" evidence="1">
    <location>
        <begin position="395"/>
        <end position="445"/>
    </location>
</feature>
<feature type="compositionally biased region" description="Gly residues" evidence="1">
    <location>
        <begin position="410"/>
        <end position="426"/>
    </location>
</feature>
<feature type="region of interest" description="Disordered" evidence="1">
    <location>
        <begin position="844"/>
        <end position="902"/>
    </location>
</feature>
<protein>
    <submittedName>
        <fullName evidence="2">Uncharacterized protein</fullName>
    </submittedName>
</protein>
<organism evidence="2 3">
    <name type="scientific">Gonium pectorale</name>
    <name type="common">Green alga</name>
    <dbReference type="NCBI Taxonomy" id="33097"/>
    <lineage>
        <taxon>Eukaryota</taxon>
        <taxon>Viridiplantae</taxon>
        <taxon>Chlorophyta</taxon>
        <taxon>core chlorophytes</taxon>
        <taxon>Chlorophyceae</taxon>
        <taxon>CS clade</taxon>
        <taxon>Chlamydomonadales</taxon>
        <taxon>Volvocaceae</taxon>
        <taxon>Gonium</taxon>
    </lineage>
</organism>
<feature type="compositionally biased region" description="Pro residues" evidence="1">
    <location>
        <begin position="803"/>
        <end position="813"/>
    </location>
</feature>
<feature type="region of interest" description="Disordered" evidence="1">
    <location>
        <begin position="76"/>
        <end position="100"/>
    </location>
</feature>
<proteinExistence type="predicted"/>
<name>A0A150FZR6_GONPE</name>
<feature type="region of interest" description="Disordered" evidence="1">
    <location>
        <begin position="343"/>
        <end position="376"/>
    </location>
</feature>
<feature type="region of interest" description="Disordered" evidence="1">
    <location>
        <begin position="960"/>
        <end position="979"/>
    </location>
</feature>
<evidence type="ECO:0000256" key="1">
    <source>
        <dbReference type="SAM" id="MobiDB-lite"/>
    </source>
</evidence>
<feature type="compositionally biased region" description="Gly residues" evidence="1">
    <location>
        <begin position="666"/>
        <end position="685"/>
    </location>
</feature>
<dbReference type="Proteomes" id="UP000075714">
    <property type="component" value="Unassembled WGS sequence"/>
</dbReference>
<feature type="region of interest" description="Disordered" evidence="1">
    <location>
        <begin position="915"/>
        <end position="946"/>
    </location>
</feature>
<comment type="caution">
    <text evidence="2">The sequence shown here is derived from an EMBL/GenBank/DDBJ whole genome shotgun (WGS) entry which is preliminary data.</text>
</comment>
<evidence type="ECO:0000313" key="3">
    <source>
        <dbReference type="Proteomes" id="UP000075714"/>
    </source>
</evidence>